<evidence type="ECO:0000256" key="1">
    <source>
        <dbReference type="ARBA" id="ARBA00004123"/>
    </source>
</evidence>
<keyword evidence="3" id="KW-0378">Hydrolase</keyword>
<feature type="domain" description="G-patch" evidence="9">
    <location>
        <begin position="255"/>
        <end position="301"/>
    </location>
</feature>
<feature type="domain" description="XRN2-binding (XTBD)" evidence="11">
    <location>
        <begin position="652"/>
        <end position="738"/>
    </location>
</feature>
<dbReference type="PROSITE" id="PS51061">
    <property type="entry name" value="R3H"/>
    <property type="match status" value="1"/>
</dbReference>
<dbReference type="SUPFAM" id="SSF82708">
    <property type="entry name" value="R3H domain"/>
    <property type="match status" value="1"/>
</dbReference>
<dbReference type="InterPro" id="IPR001374">
    <property type="entry name" value="R3H_dom"/>
</dbReference>
<evidence type="ECO:0000256" key="2">
    <source>
        <dbReference type="ARBA" id="ARBA00022741"/>
    </source>
</evidence>
<dbReference type="PROSITE" id="PS51827">
    <property type="entry name" value="XTBD"/>
    <property type="match status" value="1"/>
</dbReference>
<evidence type="ECO:0000259" key="9">
    <source>
        <dbReference type="PROSITE" id="PS50174"/>
    </source>
</evidence>
<dbReference type="GO" id="GO:0005524">
    <property type="term" value="F:ATP binding"/>
    <property type="evidence" value="ECO:0007669"/>
    <property type="project" value="UniProtKB-KW"/>
</dbReference>
<proteinExistence type="predicted"/>
<dbReference type="PROSITE" id="PS50174">
    <property type="entry name" value="G_PATCH"/>
    <property type="match status" value="1"/>
</dbReference>
<evidence type="ECO:0000259" key="11">
    <source>
        <dbReference type="PROSITE" id="PS51827"/>
    </source>
</evidence>
<evidence type="ECO:0000256" key="7">
    <source>
        <dbReference type="ARBA" id="ARBA00023242"/>
    </source>
</evidence>
<dbReference type="EMBL" id="HBIZ01056706">
    <property type="protein sequence ID" value="CAE0783242.1"/>
    <property type="molecule type" value="Transcribed_RNA"/>
</dbReference>
<organism evidence="12">
    <name type="scientific">Chrysotila carterae</name>
    <name type="common">Marine alga</name>
    <name type="synonym">Syracosphaera carterae</name>
    <dbReference type="NCBI Taxonomy" id="13221"/>
    <lineage>
        <taxon>Eukaryota</taxon>
        <taxon>Haptista</taxon>
        <taxon>Haptophyta</taxon>
        <taxon>Prymnesiophyceae</taxon>
        <taxon>Isochrysidales</taxon>
        <taxon>Isochrysidaceae</taxon>
        <taxon>Chrysotila</taxon>
    </lineage>
</organism>
<dbReference type="GO" id="GO:0016787">
    <property type="term" value="F:hydrolase activity"/>
    <property type="evidence" value="ECO:0007669"/>
    <property type="project" value="UniProtKB-KW"/>
</dbReference>
<keyword evidence="4" id="KW-0347">Helicase</keyword>
<dbReference type="GO" id="GO:0003723">
    <property type="term" value="F:RNA binding"/>
    <property type="evidence" value="ECO:0007669"/>
    <property type="project" value="UniProtKB-KW"/>
</dbReference>
<dbReference type="Pfam" id="PF25900">
    <property type="entry name" value="PAPPA"/>
    <property type="match status" value="1"/>
</dbReference>
<evidence type="ECO:0000256" key="3">
    <source>
        <dbReference type="ARBA" id="ARBA00022801"/>
    </source>
</evidence>
<dbReference type="InterPro" id="IPR058897">
    <property type="entry name" value="PAPPA_SD_C"/>
</dbReference>
<keyword evidence="5" id="KW-0067">ATP-binding</keyword>
<comment type="subcellular location">
    <subcellularLocation>
        <location evidence="1">Nucleus</location>
    </subcellularLocation>
</comment>
<accession>A0A7S4C0K6</accession>
<feature type="domain" description="R3H" evidence="10">
    <location>
        <begin position="307"/>
        <end position="371"/>
    </location>
</feature>
<keyword evidence="7" id="KW-0539">Nucleus</keyword>
<evidence type="ECO:0000313" key="12">
    <source>
        <dbReference type="EMBL" id="CAE0783242.1"/>
    </source>
</evidence>
<evidence type="ECO:0000256" key="4">
    <source>
        <dbReference type="ARBA" id="ARBA00022806"/>
    </source>
</evidence>
<reference evidence="12" key="1">
    <citation type="submission" date="2021-01" db="EMBL/GenBank/DDBJ databases">
        <authorList>
            <person name="Corre E."/>
            <person name="Pelletier E."/>
            <person name="Niang G."/>
            <person name="Scheremetjew M."/>
            <person name="Finn R."/>
            <person name="Kale V."/>
            <person name="Holt S."/>
            <person name="Cochrane G."/>
            <person name="Meng A."/>
            <person name="Brown T."/>
            <person name="Cohen L."/>
        </authorList>
    </citation>
    <scope>NUCLEOTIDE SEQUENCE</scope>
    <source>
        <strain evidence="12">CCMP645</strain>
    </source>
</reference>
<dbReference type="InterPro" id="IPR036867">
    <property type="entry name" value="R3H_dom_sf"/>
</dbReference>
<feature type="compositionally biased region" description="Low complexity" evidence="8">
    <location>
        <begin position="199"/>
        <end position="209"/>
    </location>
</feature>
<evidence type="ECO:0000256" key="6">
    <source>
        <dbReference type="ARBA" id="ARBA00022884"/>
    </source>
</evidence>
<dbReference type="Pfam" id="PF11952">
    <property type="entry name" value="XTBD"/>
    <property type="match status" value="1"/>
</dbReference>
<gene>
    <name evidence="12" type="ORF">PCAR00345_LOCUS35945</name>
</gene>
<dbReference type="InterPro" id="IPR000467">
    <property type="entry name" value="G_patch_dom"/>
</dbReference>
<name>A0A7S4C0K6_CHRCT</name>
<dbReference type="GO" id="GO:0005634">
    <property type="term" value="C:nucleus"/>
    <property type="evidence" value="ECO:0007669"/>
    <property type="project" value="UniProtKB-SubCell"/>
</dbReference>
<sequence length="738" mass="77260">MPNHQHVVPPPPTSLPMPTFGKRSVSGSSAKVRPGAPKHAGAAKQPSLAARPADRPGPPQTQRQKLEADAQQPPLSLVRERLRELLSAGKGMDGSALAQAYKRKFRDSVNASDFGASNMRQLLLQHGSTMGLQVAVCGAGGASGLWVTLAQTDAPNEGDSDGDISGPFIPFVRAVASDGDVEEQLHQDEAARGGGAHGGADAAGAADGQGADDDTAGCGDGAVDGTDAGRAAVSKQALLQPTSGAVVRGAALDDEGSIGHQMLRHLGWQEGRGLGPHGAGELLPVAVGMSAQFEGLGLGCTDVPESLLLESNIEQMIIGFVADASRVELEFEPDLSPADRKRVHELARKHGLKSGSKGVGDARFVTVSKPGARGAPPPVTDEKEIVQHFDKMHARAFSQQSRGAGIGFTAATEQPRIDANAVVPIASADLLERCKHESVGMSALDALPADPAGPVPHAAAQQPIPLASNMRGRRPPPVKKQFADKVISFSSQFSSGDHSARQMLGKPAVFPRNGSEPRAWSAIPRENHGCETARLGFCTPVTPQKVVVYQTFNPGSLVAIRGALIAPGRQAEWRLLWSGARTNTDPNRPAADAFAPPLLPAAAESPVNAIEIELDTTGWGDEFWSEIDAVQLVGTPADVHTTSSEAAAAPRPYLTRQLWETERVFNDRLRFVEATFGAAPTDPDEGMRQAALSMVWANEKLLGCRYPAAVEAQVGRKASAPATGMAVTGELRAQAACG</sequence>
<dbReference type="GO" id="GO:0004386">
    <property type="term" value="F:helicase activity"/>
    <property type="evidence" value="ECO:0007669"/>
    <property type="project" value="UniProtKB-KW"/>
</dbReference>
<feature type="region of interest" description="Disordered" evidence="8">
    <location>
        <begin position="190"/>
        <end position="222"/>
    </location>
</feature>
<dbReference type="PANTHER" id="PTHR14195">
    <property type="entry name" value="G PATCH DOMAIN CONTAINING PROTEIN 2"/>
    <property type="match status" value="1"/>
</dbReference>
<dbReference type="AlphaFoldDB" id="A0A7S4C0K6"/>
<keyword evidence="6" id="KW-0694">RNA-binding</keyword>
<dbReference type="SMART" id="SM00393">
    <property type="entry name" value="R3H"/>
    <property type="match status" value="1"/>
</dbReference>
<dbReference type="GO" id="GO:0003677">
    <property type="term" value="F:DNA binding"/>
    <property type="evidence" value="ECO:0007669"/>
    <property type="project" value="UniProtKB-ARBA"/>
</dbReference>
<dbReference type="FunFam" id="3.30.1370.50:FF:000002">
    <property type="entry name" value="Immunoglobulin mu DNA-binding protein 2"/>
    <property type="match status" value="1"/>
</dbReference>
<dbReference type="InterPro" id="IPR021859">
    <property type="entry name" value="XTBD"/>
</dbReference>
<dbReference type="SMART" id="SM00443">
    <property type="entry name" value="G_patch"/>
    <property type="match status" value="1"/>
</dbReference>
<dbReference type="InterPro" id="IPR051189">
    <property type="entry name" value="Splicing_assoc_domain"/>
</dbReference>
<feature type="region of interest" description="Disordered" evidence="8">
    <location>
        <begin position="1"/>
        <end position="76"/>
    </location>
</feature>
<evidence type="ECO:0008006" key="13">
    <source>
        <dbReference type="Google" id="ProtNLM"/>
    </source>
</evidence>
<dbReference type="Pfam" id="PF01424">
    <property type="entry name" value="R3H"/>
    <property type="match status" value="1"/>
</dbReference>
<dbReference type="Gene3D" id="3.30.1370.50">
    <property type="entry name" value="R3H-like domain"/>
    <property type="match status" value="1"/>
</dbReference>
<dbReference type="Pfam" id="PF01585">
    <property type="entry name" value="G-patch"/>
    <property type="match status" value="1"/>
</dbReference>
<evidence type="ECO:0000256" key="5">
    <source>
        <dbReference type="ARBA" id="ARBA00022840"/>
    </source>
</evidence>
<protein>
    <recommendedName>
        <fullName evidence="13">G-patch domain-containing protein</fullName>
    </recommendedName>
</protein>
<keyword evidence="2" id="KW-0547">Nucleotide-binding</keyword>
<evidence type="ECO:0000259" key="10">
    <source>
        <dbReference type="PROSITE" id="PS51061"/>
    </source>
</evidence>
<evidence type="ECO:0000256" key="8">
    <source>
        <dbReference type="SAM" id="MobiDB-lite"/>
    </source>
</evidence>